<dbReference type="SMART" id="SM00220">
    <property type="entry name" value="S_TKc"/>
    <property type="match status" value="1"/>
</dbReference>
<evidence type="ECO:0000313" key="9">
    <source>
        <dbReference type="Proteomes" id="UP001208570"/>
    </source>
</evidence>
<dbReference type="InterPro" id="IPR000719">
    <property type="entry name" value="Prot_kinase_dom"/>
</dbReference>
<keyword evidence="9" id="KW-1185">Reference proteome</keyword>
<dbReference type="EC" id="2.7.11.1" evidence="1"/>
<dbReference type="AlphaFoldDB" id="A0AAD9JA58"/>
<organism evidence="8 9">
    <name type="scientific">Paralvinella palmiformis</name>
    <dbReference type="NCBI Taxonomy" id="53620"/>
    <lineage>
        <taxon>Eukaryota</taxon>
        <taxon>Metazoa</taxon>
        <taxon>Spiralia</taxon>
        <taxon>Lophotrochozoa</taxon>
        <taxon>Annelida</taxon>
        <taxon>Polychaeta</taxon>
        <taxon>Sedentaria</taxon>
        <taxon>Canalipalpata</taxon>
        <taxon>Terebellida</taxon>
        <taxon>Terebelliformia</taxon>
        <taxon>Alvinellidae</taxon>
        <taxon>Paralvinella</taxon>
    </lineage>
</organism>
<dbReference type="GO" id="GO:0044773">
    <property type="term" value="P:mitotic DNA damage checkpoint signaling"/>
    <property type="evidence" value="ECO:0007669"/>
    <property type="project" value="TreeGrafter"/>
</dbReference>
<dbReference type="Pfam" id="PF00069">
    <property type="entry name" value="Pkinase"/>
    <property type="match status" value="1"/>
</dbReference>
<dbReference type="GO" id="GO:0004674">
    <property type="term" value="F:protein serine/threonine kinase activity"/>
    <property type="evidence" value="ECO:0007669"/>
    <property type="project" value="UniProtKB-KW"/>
</dbReference>
<name>A0AAD9JA58_9ANNE</name>
<accession>A0AAD9JA58</accession>
<dbReference type="GO" id="GO:0005634">
    <property type="term" value="C:nucleus"/>
    <property type="evidence" value="ECO:0007669"/>
    <property type="project" value="TreeGrafter"/>
</dbReference>
<keyword evidence="6" id="KW-0067">ATP-binding</keyword>
<keyword evidence="2" id="KW-0723">Serine/threonine-protein kinase</keyword>
<evidence type="ECO:0000256" key="6">
    <source>
        <dbReference type="ARBA" id="ARBA00022840"/>
    </source>
</evidence>
<reference evidence="8" key="1">
    <citation type="journal article" date="2023" name="Mol. Biol. Evol.">
        <title>Third-Generation Sequencing Reveals the Adaptive Role of the Epigenome in Three Deep-Sea Polychaetes.</title>
        <authorList>
            <person name="Perez M."/>
            <person name="Aroh O."/>
            <person name="Sun Y."/>
            <person name="Lan Y."/>
            <person name="Juniper S.K."/>
            <person name="Young C.R."/>
            <person name="Angers B."/>
            <person name="Qian P.Y."/>
        </authorList>
    </citation>
    <scope>NUCLEOTIDE SEQUENCE</scope>
    <source>
        <strain evidence="8">P08H-3</strain>
    </source>
</reference>
<dbReference type="SUPFAM" id="SSF56112">
    <property type="entry name" value="Protein kinase-like (PK-like)"/>
    <property type="match status" value="1"/>
</dbReference>
<evidence type="ECO:0000259" key="7">
    <source>
        <dbReference type="PROSITE" id="PS50011"/>
    </source>
</evidence>
<evidence type="ECO:0000256" key="4">
    <source>
        <dbReference type="ARBA" id="ARBA00022741"/>
    </source>
</evidence>
<evidence type="ECO:0000256" key="3">
    <source>
        <dbReference type="ARBA" id="ARBA00022679"/>
    </source>
</evidence>
<feature type="domain" description="Protein kinase" evidence="7">
    <location>
        <begin position="1"/>
        <end position="309"/>
    </location>
</feature>
<comment type="caution">
    <text evidence="8">The sequence shown here is derived from an EMBL/GenBank/DDBJ whole genome shotgun (WGS) entry which is preliminary data.</text>
</comment>
<dbReference type="InterPro" id="IPR011009">
    <property type="entry name" value="Kinase-like_dom_sf"/>
</dbReference>
<feature type="non-terminal residue" evidence="8">
    <location>
        <position position="1"/>
    </location>
</feature>
<keyword evidence="4" id="KW-0547">Nucleotide-binding</keyword>
<dbReference type="Gene3D" id="1.10.510.10">
    <property type="entry name" value="Transferase(Phosphotransferase) domain 1"/>
    <property type="match status" value="1"/>
</dbReference>
<keyword evidence="3" id="KW-0808">Transferase</keyword>
<gene>
    <name evidence="8" type="ORF">LSH36_471g04031</name>
</gene>
<dbReference type="PANTHER" id="PTHR44167:SF23">
    <property type="entry name" value="CDC7 KINASE, ISOFORM A-RELATED"/>
    <property type="match status" value="1"/>
</dbReference>
<dbReference type="PROSITE" id="PS50011">
    <property type="entry name" value="PROTEIN_KINASE_DOM"/>
    <property type="match status" value="1"/>
</dbReference>
<dbReference type="GO" id="GO:0005524">
    <property type="term" value="F:ATP binding"/>
    <property type="evidence" value="ECO:0007669"/>
    <property type="project" value="UniProtKB-KW"/>
</dbReference>
<evidence type="ECO:0000256" key="1">
    <source>
        <dbReference type="ARBA" id="ARBA00012513"/>
    </source>
</evidence>
<proteinExistence type="predicted"/>
<dbReference type="EMBL" id="JAODUP010000471">
    <property type="protein sequence ID" value="KAK2149027.1"/>
    <property type="molecule type" value="Genomic_DNA"/>
</dbReference>
<keyword evidence="5" id="KW-0418">Kinase</keyword>
<dbReference type="PANTHER" id="PTHR44167">
    <property type="entry name" value="OVARIAN-SPECIFIC SERINE/THREONINE-PROTEIN KINASE LOK-RELATED"/>
    <property type="match status" value="1"/>
</dbReference>
<dbReference type="Proteomes" id="UP001208570">
    <property type="component" value="Unassembled WGS sequence"/>
</dbReference>
<protein>
    <recommendedName>
        <fullName evidence="1">non-specific serine/threonine protein kinase</fullName>
        <ecNumber evidence="1">2.7.11.1</ecNumber>
    </recommendedName>
</protein>
<evidence type="ECO:0000256" key="2">
    <source>
        <dbReference type="ARBA" id="ARBA00022527"/>
    </source>
</evidence>
<sequence>QSDVENQTCSPCKRQAVSETAHNSSAGLTVIDINKQDHLTSKGVLDLPLTKAGNVQTECEAISMSTPPSILLKSASTKTAKSPRRLLLTKRVLHEANRQQNKPKVMAPPNISKKQPVVMLEHGGRSMYTSLNISSCACYGKPIICSICMTRGSQHAPRAGTPGFRAPEVLMKCPDQTTAIDIWSAGVIFLSLLSGRYPFFKAPDDMTALAQIISIVGSEEMKTASLKFGKHLLCNPRTVAVDLEILCKKLRKSTHPVRMLRLRGDTKYEKLIKDWERVPDSAFGLLRSLLDPNPHTRITAEEALKHDFFSENIAHL</sequence>
<evidence type="ECO:0000256" key="5">
    <source>
        <dbReference type="ARBA" id="ARBA00022777"/>
    </source>
</evidence>
<evidence type="ECO:0000313" key="8">
    <source>
        <dbReference type="EMBL" id="KAK2149027.1"/>
    </source>
</evidence>